<dbReference type="InterPro" id="IPR023393">
    <property type="entry name" value="START-like_dom_sf"/>
</dbReference>
<evidence type="ECO:0000313" key="3">
    <source>
        <dbReference type="EMBL" id="SFV31292.1"/>
    </source>
</evidence>
<name>A0A1I7N9D9_9BACT</name>
<evidence type="ECO:0000256" key="1">
    <source>
        <dbReference type="ARBA" id="ARBA00008918"/>
    </source>
</evidence>
<dbReference type="CDD" id="cd07820">
    <property type="entry name" value="SRPBCC_3"/>
    <property type="match status" value="1"/>
</dbReference>
<dbReference type="Pfam" id="PF03364">
    <property type="entry name" value="Polyketide_cyc"/>
    <property type="match status" value="1"/>
</dbReference>
<dbReference type="OrthoDB" id="9793552at2"/>
<dbReference type="SUPFAM" id="SSF55961">
    <property type="entry name" value="Bet v1-like"/>
    <property type="match status" value="1"/>
</dbReference>
<dbReference type="RefSeq" id="WP_092458618.1">
    <property type="nucleotide sequence ID" value="NZ_FPCJ01000001.1"/>
</dbReference>
<dbReference type="Gene3D" id="3.30.530.20">
    <property type="match status" value="1"/>
</dbReference>
<comment type="similarity">
    <text evidence="1">Belongs to the ribosome association toxin RatA family.</text>
</comment>
<evidence type="ECO:0000259" key="2">
    <source>
        <dbReference type="Pfam" id="PF03364"/>
    </source>
</evidence>
<proteinExistence type="inferred from homology"/>
<keyword evidence="4" id="KW-1185">Reference proteome</keyword>
<feature type="domain" description="Coenzyme Q-binding protein COQ10 START" evidence="2">
    <location>
        <begin position="12"/>
        <end position="137"/>
    </location>
</feature>
<accession>A0A1I7N9D9</accession>
<dbReference type="InterPro" id="IPR005031">
    <property type="entry name" value="COQ10_START"/>
</dbReference>
<reference evidence="4" key="1">
    <citation type="submission" date="2016-10" db="EMBL/GenBank/DDBJ databases">
        <authorList>
            <person name="Varghese N."/>
            <person name="Submissions S."/>
        </authorList>
    </citation>
    <scope>NUCLEOTIDE SEQUENCE [LARGE SCALE GENOMIC DNA]</scope>
    <source>
        <strain evidence="4">DSM 14807</strain>
    </source>
</reference>
<dbReference type="STRING" id="1393122.SAMN05660895_1033"/>
<dbReference type="Proteomes" id="UP000199537">
    <property type="component" value="Unassembled WGS sequence"/>
</dbReference>
<protein>
    <submittedName>
        <fullName evidence="3">Ligand-binding SRPBCC domain-containing protein</fullName>
    </submittedName>
</protein>
<evidence type="ECO:0000313" key="4">
    <source>
        <dbReference type="Proteomes" id="UP000199537"/>
    </source>
</evidence>
<dbReference type="AlphaFoldDB" id="A0A1I7N9D9"/>
<sequence length="159" mass="19219">MKVYVLQRIQRIPAELDTVWQFFADPGNLPLITPPYMRFRILSPAKPERMYAGQIITYHVRPLLGIPLFWMTEITHVAEKQYFIDEQRMGPYAFWHHQHHFREIPGGVEMTDIVHYRLPLGLIGRMAHAWHIRQQLQEIFDYRFQRVEERFGKFTERNL</sequence>
<dbReference type="EMBL" id="FPCJ01000001">
    <property type="protein sequence ID" value="SFV31292.1"/>
    <property type="molecule type" value="Genomic_DNA"/>
</dbReference>
<gene>
    <name evidence="3" type="ORF">SAMN05660895_1033</name>
</gene>
<organism evidence="3 4">
    <name type="scientific">Thermoflavifilum thermophilum</name>
    <dbReference type="NCBI Taxonomy" id="1393122"/>
    <lineage>
        <taxon>Bacteria</taxon>
        <taxon>Pseudomonadati</taxon>
        <taxon>Bacteroidota</taxon>
        <taxon>Chitinophagia</taxon>
        <taxon>Chitinophagales</taxon>
        <taxon>Chitinophagaceae</taxon>
        <taxon>Thermoflavifilum</taxon>
    </lineage>
</organism>